<evidence type="ECO:0000313" key="11">
    <source>
        <dbReference type="Proteomes" id="UP000800096"/>
    </source>
</evidence>
<dbReference type="PANTHER" id="PTHR44215:SF1">
    <property type="entry name" value="WD REPEAT-CONTAINING PROTEIN 75"/>
    <property type="match status" value="1"/>
</dbReference>
<gene>
    <name evidence="10" type="ORF">BDU57DRAFT_509696</name>
</gene>
<dbReference type="SUPFAM" id="SSF50978">
    <property type="entry name" value="WD40 repeat-like"/>
    <property type="match status" value="2"/>
</dbReference>
<protein>
    <submittedName>
        <fullName evidence="10">WD40-repeat-containing domain protein</fullName>
    </submittedName>
</protein>
<proteinExistence type="predicted"/>
<dbReference type="InterPro" id="IPR015943">
    <property type="entry name" value="WD40/YVTN_repeat-like_dom_sf"/>
</dbReference>
<dbReference type="Proteomes" id="UP000800096">
    <property type="component" value="Unassembled WGS sequence"/>
</dbReference>
<feature type="region of interest" description="Disordered" evidence="9">
    <location>
        <begin position="1"/>
        <end position="156"/>
    </location>
</feature>
<organism evidence="10 11">
    <name type="scientific">Ampelomyces quisqualis</name>
    <name type="common">Powdery mildew agent</name>
    <dbReference type="NCBI Taxonomy" id="50730"/>
    <lineage>
        <taxon>Eukaryota</taxon>
        <taxon>Fungi</taxon>
        <taxon>Dikarya</taxon>
        <taxon>Ascomycota</taxon>
        <taxon>Pezizomycotina</taxon>
        <taxon>Dothideomycetes</taxon>
        <taxon>Pleosporomycetidae</taxon>
        <taxon>Pleosporales</taxon>
        <taxon>Pleosporineae</taxon>
        <taxon>Phaeosphaeriaceae</taxon>
        <taxon>Ampelomyces</taxon>
    </lineage>
</organism>
<reference evidence="10" key="1">
    <citation type="journal article" date="2020" name="Stud. Mycol.">
        <title>101 Dothideomycetes genomes: a test case for predicting lifestyles and emergence of pathogens.</title>
        <authorList>
            <person name="Haridas S."/>
            <person name="Albert R."/>
            <person name="Binder M."/>
            <person name="Bloem J."/>
            <person name="Labutti K."/>
            <person name="Salamov A."/>
            <person name="Andreopoulos B."/>
            <person name="Baker S."/>
            <person name="Barry K."/>
            <person name="Bills G."/>
            <person name="Bluhm B."/>
            <person name="Cannon C."/>
            <person name="Castanera R."/>
            <person name="Culley D."/>
            <person name="Daum C."/>
            <person name="Ezra D."/>
            <person name="Gonzalez J."/>
            <person name="Henrissat B."/>
            <person name="Kuo A."/>
            <person name="Liang C."/>
            <person name="Lipzen A."/>
            <person name="Lutzoni F."/>
            <person name="Magnuson J."/>
            <person name="Mondo S."/>
            <person name="Nolan M."/>
            <person name="Ohm R."/>
            <person name="Pangilinan J."/>
            <person name="Park H.-J."/>
            <person name="Ramirez L."/>
            <person name="Alfaro M."/>
            <person name="Sun H."/>
            <person name="Tritt A."/>
            <person name="Yoshinaga Y."/>
            <person name="Zwiers L.-H."/>
            <person name="Turgeon B."/>
            <person name="Goodwin S."/>
            <person name="Spatafora J."/>
            <person name="Crous P."/>
            <person name="Grigoriev I."/>
        </authorList>
    </citation>
    <scope>NUCLEOTIDE SEQUENCE</scope>
    <source>
        <strain evidence="10">HMLAC05119</strain>
    </source>
</reference>
<keyword evidence="2" id="KW-0690">Ribosome biogenesis</keyword>
<dbReference type="GO" id="GO:0045943">
    <property type="term" value="P:positive regulation of transcription by RNA polymerase I"/>
    <property type="evidence" value="ECO:0007669"/>
    <property type="project" value="InterPro"/>
</dbReference>
<evidence type="ECO:0000256" key="4">
    <source>
        <dbReference type="ARBA" id="ARBA00022574"/>
    </source>
</evidence>
<dbReference type="GO" id="GO:0003723">
    <property type="term" value="F:RNA binding"/>
    <property type="evidence" value="ECO:0007669"/>
    <property type="project" value="InterPro"/>
</dbReference>
<evidence type="ECO:0000256" key="1">
    <source>
        <dbReference type="ARBA" id="ARBA00004604"/>
    </source>
</evidence>
<accession>A0A6A5R1R9</accession>
<dbReference type="Gene3D" id="2.130.10.10">
    <property type="entry name" value="YVTN repeat-like/Quinoprotein amine dehydrogenase"/>
    <property type="match status" value="3"/>
</dbReference>
<evidence type="ECO:0000313" key="10">
    <source>
        <dbReference type="EMBL" id="KAF1921090.1"/>
    </source>
</evidence>
<dbReference type="PANTHER" id="PTHR44215">
    <property type="entry name" value="WD REPEAT-CONTAINING PROTEIN 75"/>
    <property type="match status" value="1"/>
</dbReference>
<sequence length="1032" mass="113750">MAETSAQLKRKRESAIGLQKAKKQRKSHGVAGNDSDAGEGSVLPAPVVEPTPESHATPQSQDPSQSKQKPQKSQTNAARDQLTPTEAEDHATPPRSASPADEATINKSFKERVEESKAAGNVEVVESKKKLAQSSTKSKKQKHKSGANRALPASQGGWFLPSDPTFSLDEKHILLAHPKALQVYSTETSLLVSSLPLGHAAFVTAYALSSTKPHQVYVADSSELVTLWDWVKGTKVGRWDIGGTARNIAVVTHPGSNEDLVFCHEKGDKHVVNVHALRTKSQASKTEVKRIFKTNSAITHLQILLQGKYVIIATADTITVGKRLKPSRIAVQEFEYMWREITFSKRITTCNTYFRQPEASEKGKKTAQDQRDVLDLAVGDDSGAILLFEDMLASFAAVESIEKGSKNKTDSAESLRPKRFHWHRTAVGSVKWSLDGNYFISGGDETVLTIWQMSTGTRQHLPHLTAAIENIVVSPSGSSYALSLANNSVIVISTAELEAKTNIIGIQSRRVDTEQLPKEGGAPWKRSFYALEPIPLAVDPSNAQHVLFTVPSSQPRNNEGLRPEPYLQTFDVANQRPIARQALTRNNATDPNMGPEGHRILEPGVKFLQISYDGKCLATVDEWLPPRADTVFLNEGNAEFTEEQRLLRREVHLKLWRRDEKSRQWVLETRIDAPHQLEDRCGHARILDMVEHPTEHGFATIGEDYVVRIWKPKTRFRDGIVVRGANAEGLITWSLHRSIELPKPDNVWLSEPDAGRQHHRTLRLAFSSDGSVLAAGVSGTSESDQGLIHLIDTSTATIRRSMAEINATALCGVGIVGRYLVAITDRINVWDLIKDDLVYCTSIHTIGVDNFDRTSIVRLATNEADGTFAVSLPQFEMNYNASSRVKKVSSKICVYCPEKKEPLSSYTIPAVTLGLTARKGKGERGYITLDSVSCINIIAPTAGLRALPMPQKVEDFEVQRITDIGKDNTEDAEAGATMTAIGEITLENEYDKPVVTQQDLEEIFHNNNAPQAPKDMFRAVLRLFGGVAKTAA</sequence>
<feature type="compositionally biased region" description="Polar residues" evidence="9">
    <location>
        <begin position="75"/>
        <end position="84"/>
    </location>
</feature>
<dbReference type="AlphaFoldDB" id="A0A6A5R1R9"/>
<keyword evidence="5" id="KW-0677">Repeat</keyword>
<dbReference type="GO" id="GO:2000234">
    <property type="term" value="P:positive regulation of rRNA processing"/>
    <property type="evidence" value="ECO:0007669"/>
    <property type="project" value="TreeGrafter"/>
</dbReference>
<dbReference type="GO" id="GO:0032040">
    <property type="term" value="C:small-subunit processome"/>
    <property type="evidence" value="ECO:0007669"/>
    <property type="project" value="InterPro"/>
</dbReference>
<keyword evidence="3" id="KW-0698">rRNA processing</keyword>
<name>A0A6A5R1R9_AMPQU</name>
<feature type="compositionally biased region" description="Basic and acidic residues" evidence="9">
    <location>
        <begin position="108"/>
        <end position="117"/>
    </location>
</feature>
<dbReference type="GO" id="GO:0006364">
    <property type="term" value="P:rRNA processing"/>
    <property type="evidence" value="ECO:0007669"/>
    <property type="project" value="UniProtKB-KW"/>
</dbReference>
<evidence type="ECO:0000256" key="7">
    <source>
        <dbReference type="ARBA" id="ARBA00023242"/>
    </source>
</evidence>
<feature type="repeat" description="WD" evidence="8">
    <location>
        <begin position="420"/>
        <end position="461"/>
    </location>
</feature>
<evidence type="ECO:0000256" key="6">
    <source>
        <dbReference type="ARBA" id="ARBA00023163"/>
    </source>
</evidence>
<keyword evidence="6" id="KW-0804">Transcription</keyword>
<evidence type="ECO:0000256" key="5">
    <source>
        <dbReference type="ARBA" id="ARBA00022737"/>
    </source>
</evidence>
<feature type="compositionally biased region" description="Low complexity" evidence="9">
    <location>
        <begin position="58"/>
        <end position="74"/>
    </location>
</feature>
<dbReference type="Pfam" id="PF00400">
    <property type="entry name" value="WD40"/>
    <property type="match status" value="1"/>
</dbReference>
<dbReference type="InterPro" id="IPR001680">
    <property type="entry name" value="WD40_rpt"/>
</dbReference>
<evidence type="ECO:0000256" key="2">
    <source>
        <dbReference type="ARBA" id="ARBA00022517"/>
    </source>
</evidence>
<evidence type="ECO:0000256" key="9">
    <source>
        <dbReference type="SAM" id="MobiDB-lite"/>
    </source>
</evidence>
<keyword evidence="11" id="KW-1185">Reference proteome</keyword>
<dbReference type="PROSITE" id="PS50082">
    <property type="entry name" value="WD_REPEATS_2"/>
    <property type="match status" value="1"/>
</dbReference>
<dbReference type="PROSITE" id="PS50294">
    <property type="entry name" value="WD_REPEATS_REGION"/>
    <property type="match status" value="1"/>
</dbReference>
<dbReference type="SMART" id="SM00320">
    <property type="entry name" value="WD40"/>
    <property type="match status" value="3"/>
</dbReference>
<keyword evidence="7" id="KW-0539">Nucleus</keyword>
<dbReference type="EMBL" id="ML979132">
    <property type="protein sequence ID" value="KAF1921090.1"/>
    <property type="molecule type" value="Genomic_DNA"/>
</dbReference>
<dbReference type="InterPro" id="IPR053826">
    <property type="entry name" value="WDR75"/>
</dbReference>
<dbReference type="OrthoDB" id="4096at2759"/>
<evidence type="ECO:0000256" key="3">
    <source>
        <dbReference type="ARBA" id="ARBA00022552"/>
    </source>
</evidence>
<comment type="subcellular location">
    <subcellularLocation>
        <location evidence="1">Nucleus</location>
        <location evidence="1">Nucleolus</location>
    </subcellularLocation>
</comment>
<dbReference type="InterPro" id="IPR036322">
    <property type="entry name" value="WD40_repeat_dom_sf"/>
</dbReference>
<feature type="compositionally biased region" description="Basic residues" evidence="9">
    <location>
        <begin position="137"/>
        <end position="146"/>
    </location>
</feature>
<evidence type="ECO:0000256" key="8">
    <source>
        <dbReference type="PROSITE-ProRule" id="PRU00221"/>
    </source>
</evidence>
<keyword evidence="4 8" id="KW-0853">WD repeat</keyword>